<dbReference type="KEGG" id="abi:Aboo_0835"/>
<dbReference type="Pfam" id="PF02915">
    <property type="entry name" value="Rubrerythrin"/>
    <property type="match status" value="1"/>
</dbReference>
<accession>B5IAJ8</accession>
<dbReference type="InterPro" id="IPR009078">
    <property type="entry name" value="Ferritin-like_SF"/>
</dbReference>
<dbReference type="STRING" id="439481.Aboo_0835"/>
<dbReference type="InterPro" id="IPR039376">
    <property type="entry name" value="Ferritin_CCC1_N"/>
</dbReference>
<dbReference type="GO" id="GO:0030026">
    <property type="term" value="P:intracellular manganese ion homeostasis"/>
    <property type="evidence" value="ECO:0007669"/>
    <property type="project" value="InterPro"/>
</dbReference>
<dbReference type="GO" id="GO:0012505">
    <property type="term" value="C:endomembrane system"/>
    <property type="evidence" value="ECO:0007669"/>
    <property type="project" value="UniProtKB-SubCell"/>
</dbReference>
<dbReference type="OrthoDB" id="42847at2157"/>
<feature type="domain" description="Rubrerythrin diiron-binding" evidence="5">
    <location>
        <begin position="12"/>
        <end position="136"/>
    </location>
</feature>
<dbReference type="eggNOG" id="arCOG01096">
    <property type="taxonomic scope" value="Archaea"/>
</dbReference>
<gene>
    <name evidence="6" type="ordered locus">Aboo_0835</name>
</gene>
<keyword evidence="4" id="KW-0472">Membrane</keyword>
<evidence type="ECO:0000256" key="4">
    <source>
        <dbReference type="ARBA" id="ARBA00023136"/>
    </source>
</evidence>
<dbReference type="GeneID" id="8827785"/>
<keyword evidence="2" id="KW-0812">Transmembrane</keyword>
<dbReference type="CDD" id="cd02431">
    <property type="entry name" value="Ferritin_CCC1_C"/>
    <property type="match status" value="1"/>
</dbReference>
<dbReference type="Proteomes" id="UP000001400">
    <property type="component" value="Chromosome"/>
</dbReference>
<dbReference type="GO" id="GO:0005384">
    <property type="term" value="F:manganese ion transmembrane transporter activity"/>
    <property type="evidence" value="ECO:0007669"/>
    <property type="project" value="InterPro"/>
</dbReference>
<keyword evidence="7" id="KW-1185">Reference proteome</keyword>
<protein>
    <recommendedName>
        <fullName evidence="5">Rubrerythrin diiron-binding domain-containing protein</fullName>
    </recommendedName>
</protein>
<dbReference type="Pfam" id="PF01988">
    <property type="entry name" value="VIT1"/>
    <property type="match status" value="1"/>
</dbReference>
<keyword evidence="3" id="KW-1133">Transmembrane helix</keyword>
<evidence type="ECO:0000256" key="3">
    <source>
        <dbReference type="ARBA" id="ARBA00022989"/>
    </source>
</evidence>
<organism evidence="6 7">
    <name type="scientific">Aciduliprofundum boonei (strain DSM 19572 / T469)</name>
    <dbReference type="NCBI Taxonomy" id="439481"/>
    <lineage>
        <taxon>Archaea</taxon>
        <taxon>Methanobacteriati</taxon>
        <taxon>Thermoplasmatota</taxon>
        <taxon>DHVE2 group</taxon>
        <taxon>Candidatus Aciduliprofundum</taxon>
    </lineage>
</organism>
<dbReference type="CDD" id="cd01044">
    <property type="entry name" value="Ferritin_CCC1_N"/>
    <property type="match status" value="1"/>
</dbReference>
<dbReference type="InterPro" id="IPR003251">
    <property type="entry name" value="Rr_diiron-bd_dom"/>
</dbReference>
<evidence type="ECO:0000259" key="5">
    <source>
        <dbReference type="Pfam" id="PF02915"/>
    </source>
</evidence>
<reference evidence="6" key="1">
    <citation type="submission" date="2010-02" db="EMBL/GenBank/DDBJ databases">
        <title>Complete sequence of Aciduliprofundum boonei T469.</title>
        <authorList>
            <consortium name="US DOE Joint Genome Institute"/>
            <person name="Lucas S."/>
            <person name="Copeland A."/>
            <person name="Lapidus A."/>
            <person name="Cheng J.-F."/>
            <person name="Bruce D."/>
            <person name="Goodwin L."/>
            <person name="Pitluck S."/>
            <person name="Saunders E."/>
            <person name="Detter J.C."/>
            <person name="Han C."/>
            <person name="Tapia R."/>
            <person name="Land M."/>
            <person name="Hauser L."/>
            <person name="Kyrpides N."/>
            <person name="Mikhailova N."/>
            <person name="Flores G."/>
            <person name="Reysenbach A.-L."/>
            <person name="Woyke T."/>
        </authorList>
    </citation>
    <scope>NUCLEOTIDE SEQUENCE</scope>
    <source>
        <strain evidence="6">T469</strain>
    </source>
</reference>
<evidence type="ECO:0000256" key="1">
    <source>
        <dbReference type="ARBA" id="ARBA00004127"/>
    </source>
</evidence>
<dbReference type="RefSeq" id="WP_008082376.1">
    <property type="nucleotide sequence ID" value="NC_013926.1"/>
</dbReference>
<evidence type="ECO:0000256" key="2">
    <source>
        <dbReference type="ARBA" id="ARBA00022692"/>
    </source>
</evidence>
<comment type="subcellular location">
    <subcellularLocation>
        <location evidence="1">Endomembrane system</location>
        <topology evidence="1">Multi-pass membrane protein</topology>
    </subcellularLocation>
</comment>
<dbReference type="PANTHER" id="PTHR31851">
    <property type="entry name" value="FE(2+)/MN(2+) TRANSPORTER PCL1"/>
    <property type="match status" value="1"/>
</dbReference>
<dbReference type="SUPFAM" id="SSF47240">
    <property type="entry name" value="Ferritin-like"/>
    <property type="match status" value="1"/>
</dbReference>
<proteinExistence type="predicted"/>
<evidence type="ECO:0000313" key="7">
    <source>
        <dbReference type="Proteomes" id="UP000001400"/>
    </source>
</evidence>
<sequence>MDIIAIAKKFYQNEMRDSLIYEYLGHLEKRRELKTKLLGLANIEKRHAEFWKNFVEKRGERVKDVRLSSFKKFSLRILKLLLGSVYMVSLFEATESSTVSTYYNFYKDYNLSEEEKRELGNIILDELEHEKIFENEKKLLHAENIRDLVLGMNDGLVELLGAVTGLSAVYVNNPMIVGLSGLIVGVAGALSMGIGTYVSVRSQRQVNEGTRNRLSIVFSLSQERAKKEVKEKLEEMGLAGEVSDTAADYIVKKGKPENIIPKEDIDEGRAALYTGLAYILGVFFPVIPYFFAPTSYIALPFSVFLAGLALAIVSAIISVMSGISIKRKVAEMVVLGLGAATLSYLFGYVINIFFGASF</sequence>
<dbReference type="InterPro" id="IPR008217">
    <property type="entry name" value="Ccc1_fam"/>
</dbReference>
<dbReference type="GO" id="GO:0046872">
    <property type="term" value="F:metal ion binding"/>
    <property type="evidence" value="ECO:0007669"/>
    <property type="project" value="InterPro"/>
</dbReference>
<evidence type="ECO:0000313" key="6">
    <source>
        <dbReference type="EMBL" id="ADD08644.1"/>
    </source>
</evidence>
<dbReference type="EMBL" id="CP001941">
    <property type="protein sequence ID" value="ADD08644.1"/>
    <property type="molecule type" value="Genomic_DNA"/>
</dbReference>
<name>B5IAJ8_ACIB4</name>
<dbReference type="HOGENOM" id="CLU_065373_0_0_2"/>
<dbReference type="AlphaFoldDB" id="B5IAJ8"/>
<dbReference type="GO" id="GO:0016491">
    <property type="term" value="F:oxidoreductase activity"/>
    <property type="evidence" value="ECO:0007669"/>
    <property type="project" value="InterPro"/>
</dbReference>